<gene>
    <name evidence="4" type="primary">20347822</name>
    <name evidence="3" type="ORF">GGTG_07364</name>
</gene>
<accession>J3P1G7</accession>
<reference evidence="5" key="1">
    <citation type="submission" date="2010-07" db="EMBL/GenBank/DDBJ databases">
        <title>The genome sequence of Gaeumannomyces graminis var. tritici strain R3-111a-1.</title>
        <authorList>
            <consortium name="The Broad Institute Genome Sequencing Platform"/>
            <person name="Ma L.-J."/>
            <person name="Dead R."/>
            <person name="Young S."/>
            <person name="Zeng Q."/>
            <person name="Koehrsen M."/>
            <person name="Alvarado L."/>
            <person name="Berlin A."/>
            <person name="Chapman S.B."/>
            <person name="Chen Z."/>
            <person name="Freedman E."/>
            <person name="Gellesch M."/>
            <person name="Goldberg J."/>
            <person name="Griggs A."/>
            <person name="Gujja S."/>
            <person name="Heilman E.R."/>
            <person name="Heiman D."/>
            <person name="Hepburn T."/>
            <person name="Howarth C."/>
            <person name="Jen D."/>
            <person name="Larson L."/>
            <person name="Mehta T."/>
            <person name="Neiman D."/>
            <person name="Pearson M."/>
            <person name="Roberts A."/>
            <person name="Saif S."/>
            <person name="Shea T."/>
            <person name="Shenoy N."/>
            <person name="Sisk P."/>
            <person name="Stolte C."/>
            <person name="Sykes S."/>
            <person name="Walk T."/>
            <person name="White J."/>
            <person name="Yandava C."/>
            <person name="Haas B."/>
            <person name="Nusbaum C."/>
            <person name="Birren B."/>
        </authorList>
    </citation>
    <scope>NUCLEOTIDE SEQUENCE [LARGE SCALE GENOMIC DNA]</scope>
    <source>
        <strain evidence="5">R3-111a-1</strain>
    </source>
</reference>
<dbReference type="STRING" id="644352.J3P1G7"/>
<feature type="compositionally biased region" description="Basic and acidic residues" evidence="1">
    <location>
        <begin position="376"/>
        <end position="388"/>
    </location>
</feature>
<feature type="region of interest" description="Disordered" evidence="1">
    <location>
        <begin position="304"/>
        <end position="562"/>
    </location>
</feature>
<organism evidence="3">
    <name type="scientific">Gaeumannomyces tritici (strain R3-111a-1)</name>
    <name type="common">Wheat and barley take-all root rot fungus</name>
    <name type="synonym">Gaeumannomyces graminis var. tritici</name>
    <dbReference type="NCBI Taxonomy" id="644352"/>
    <lineage>
        <taxon>Eukaryota</taxon>
        <taxon>Fungi</taxon>
        <taxon>Dikarya</taxon>
        <taxon>Ascomycota</taxon>
        <taxon>Pezizomycotina</taxon>
        <taxon>Sordariomycetes</taxon>
        <taxon>Sordariomycetidae</taxon>
        <taxon>Magnaporthales</taxon>
        <taxon>Magnaporthaceae</taxon>
        <taxon>Gaeumannomyces</taxon>
    </lineage>
</organism>
<dbReference type="EMBL" id="GL385397">
    <property type="protein sequence ID" value="EJT77452.1"/>
    <property type="molecule type" value="Genomic_DNA"/>
</dbReference>
<dbReference type="VEuPathDB" id="FungiDB:GGTG_07364"/>
<evidence type="ECO:0000313" key="3">
    <source>
        <dbReference type="EMBL" id="EJT77452.1"/>
    </source>
</evidence>
<feature type="compositionally biased region" description="Polar residues" evidence="1">
    <location>
        <begin position="478"/>
        <end position="496"/>
    </location>
</feature>
<dbReference type="EnsemblFungi" id="EJT77452">
    <property type="protein sequence ID" value="EJT77452"/>
    <property type="gene ID" value="GGTG_07364"/>
</dbReference>
<keyword evidence="5" id="KW-1185">Reference proteome</keyword>
<keyword evidence="2" id="KW-1133">Transmembrane helix</keyword>
<dbReference type="AlphaFoldDB" id="J3P1G7"/>
<reference evidence="4" key="5">
    <citation type="submission" date="2018-04" db="UniProtKB">
        <authorList>
            <consortium name="EnsemblFungi"/>
        </authorList>
    </citation>
    <scope>IDENTIFICATION</scope>
    <source>
        <strain evidence="4">R3-111a-1</strain>
    </source>
</reference>
<feature type="region of interest" description="Disordered" evidence="1">
    <location>
        <begin position="251"/>
        <end position="270"/>
    </location>
</feature>
<feature type="compositionally biased region" description="Low complexity" evidence="1">
    <location>
        <begin position="342"/>
        <end position="355"/>
    </location>
</feature>
<protein>
    <submittedName>
        <fullName evidence="3 4">Uncharacterized protein</fullName>
    </submittedName>
</protein>
<evidence type="ECO:0000256" key="1">
    <source>
        <dbReference type="SAM" id="MobiDB-lite"/>
    </source>
</evidence>
<dbReference type="OrthoDB" id="5243382at2759"/>
<dbReference type="GeneID" id="20347822"/>
<keyword evidence="2" id="KW-0472">Membrane</keyword>
<feature type="region of interest" description="Disordered" evidence="1">
    <location>
        <begin position="574"/>
        <end position="598"/>
    </location>
</feature>
<proteinExistence type="predicted"/>
<feature type="region of interest" description="Disordered" evidence="1">
    <location>
        <begin position="11"/>
        <end position="31"/>
    </location>
</feature>
<sequence>MGIGPYVGSYTGGHRISKQTPRSSSAPRGDHIMRAGSDVEHAGRTALPRLTERPWVARVMVTALLALLLFAIIGSIVSCIVLSGAVGMPEMCLAQSFMFFAVSPSKPSDLFYSRHADIPERSSQCILSLLYIIVHLVAARRNLPLDRARALQHPLQSWAIIVARVALVFWLVSMVAVPASFSKFNKADTARIRPGHVDLVVCAFGLITMFIIVYVVESSERPFTLPRISRTYDMPQPEHVTCRISALGLDVDTKPPSSHRSKRSRAGSLETLDEKCEHEYADGLTPLDMVGHEIRINGHFVGNGQKLQQQQQQQQHNRNKSSSTTNSGVRGRTASSTPLGPRSMSTATRAASTTRGEATPDRALPQQPRPTYAPRLRGDSGSKTEEGIRGSGAATPGPTPRSTTQPRLAVPGDNASAAGWKSQWSQLKADAGIESQGSTPAMSSTTMFSNTSMARRGTTGSSSSSGSSTTRGPRMMASRSSSVHAAQAQHTQSAIHASNAGGLGWDPRYGGWPARQQSCHRPRPPLHYAQPQHPGYPSVGQQPRPRMGPVSMSARSSAPVRTRGHEVFGQAVRQLKSQGLPPRPVMTGREQRVPGSWE</sequence>
<feature type="transmembrane region" description="Helical" evidence="2">
    <location>
        <begin position="155"/>
        <end position="177"/>
    </location>
</feature>
<dbReference type="Proteomes" id="UP000006039">
    <property type="component" value="Unassembled WGS sequence"/>
</dbReference>
<evidence type="ECO:0000256" key="2">
    <source>
        <dbReference type="SAM" id="Phobius"/>
    </source>
</evidence>
<dbReference type="eggNOG" id="ENOG502T4ND">
    <property type="taxonomic scope" value="Eukaryota"/>
</dbReference>
<evidence type="ECO:0000313" key="4">
    <source>
        <dbReference type="EnsemblFungi" id="EJT77452"/>
    </source>
</evidence>
<reference evidence="3" key="3">
    <citation type="submission" date="2010-09" db="EMBL/GenBank/DDBJ databases">
        <title>Annotation of Gaeumannomyces graminis var. tritici R3-111a-1.</title>
        <authorList>
            <consortium name="The Broad Institute Genome Sequencing Platform"/>
            <person name="Ma L.-J."/>
            <person name="Dead R."/>
            <person name="Young S.K."/>
            <person name="Zeng Q."/>
            <person name="Gargeya S."/>
            <person name="Fitzgerald M."/>
            <person name="Haas B."/>
            <person name="Abouelleil A."/>
            <person name="Alvarado L."/>
            <person name="Arachchi H.M."/>
            <person name="Berlin A."/>
            <person name="Brown A."/>
            <person name="Chapman S.B."/>
            <person name="Chen Z."/>
            <person name="Dunbar C."/>
            <person name="Freedman E."/>
            <person name="Gearin G."/>
            <person name="Gellesch M."/>
            <person name="Goldberg J."/>
            <person name="Griggs A."/>
            <person name="Gujja S."/>
            <person name="Heiman D."/>
            <person name="Howarth C."/>
            <person name="Larson L."/>
            <person name="Lui A."/>
            <person name="MacDonald P.J.P."/>
            <person name="Mehta T."/>
            <person name="Montmayeur A."/>
            <person name="Murphy C."/>
            <person name="Neiman D."/>
            <person name="Pearson M."/>
            <person name="Priest M."/>
            <person name="Roberts A."/>
            <person name="Saif S."/>
            <person name="Shea T."/>
            <person name="Shenoy N."/>
            <person name="Sisk P."/>
            <person name="Stolte C."/>
            <person name="Sykes S."/>
            <person name="Yandava C."/>
            <person name="Wortman J."/>
            <person name="Nusbaum C."/>
            <person name="Birren B."/>
        </authorList>
    </citation>
    <scope>NUCLEOTIDE SEQUENCE</scope>
    <source>
        <strain evidence="3">R3-111a-1</strain>
    </source>
</reference>
<keyword evidence="2" id="KW-0812">Transmembrane</keyword>
<evidence type="ECO:0000313" key="5">
    <source>
        <dbReference type="Proteomes" id="UP000006039"/>
    </source>
</evidence>
<name>J3P1G7_GAET3</name>
<reference evidence="3" key="2">
    <citation type="submission" date="2010-07" db="EMBL/GenBank/DDBJ databases">
        <authorList>
            <consortium name="The Broad Institute Genome Sequencing Platform"/>
            <consortium name="Broad Institute Genome Sequencing Center for Infectious Disease"/>
            <person name="Ma L.-J."/>
            <person name="Dead R."/>
            <person name="Young S."/>
            <person name="Zeng Q."/>
            <person name="Koehrsen M."/>
            <person name="Alvarado L."/>
            <person name="Berlin A."/>
            <person name="Chapman S.B."/>
            <person name="Chen Z."/>
            <person name="Freedman E."/>
            <person name="Gellesch M."/>
            <person name="Goldberg J."/>
            <person name="Griggs A."/>
            <person name="Gujja S."/>
            <person name="Heilman E.R."/>
            <person name="Heiman D."/>
            <person name="Hepburn T."/>
            <person name="Howarth C."/>
            <person name="Jen D."/>
            <person name="Larson L."/>
            <person name="Mehta T."/>
            <person name="Neiman D."/>
            <person name="Pearson M."/>
            <person name="Roberts A."/>
            <person name="Saif S."/>
            <person name="Shea T."/>
            <person name="Shenoy N."/>
            <person name="Sisk P."/>
            <person name="Stolte C."/>
            <person name="Sykes S."/>
            <person name="Walk T."/>
            <person name="White J."/>
            <person name="Yandava C."/>
            <person name="Haas B."/>
            <person name="Nusbaum C."/>
            <person name="Birren B."/>
        </authorList>
    </citation>
    <scope>NUCLEOTIDE SEQUENCE</scope>
    <source>
        <strain evidence="3">R3-111a-1</strain>
    </source>
</reference>
<feature type="compositionally biased region" description="Low complexity" evidence="1">
    <location>
        <begin position="442"/>
        <end position="472"/>
    </location>
</feature>
<reference evidence="4" key="4">
    <citation type="journal article" date="2015" name="G3 (Bethesda)">
        <title>Genome sequences of three phytopathogenic species of the Magnaporthaceae family of fungi.</title>
        <authorList>
            <person name="Okagaki L.H."/>
            <person name="Nunes C.C."/>
            <person name="Sailsbery J."/>
            <person name="Clay B."/>
            <person name="Brown D."/>
            <person name="John T."/>
            <person name="Oh Y."/>
            <person name="Young N."/>
            <person name="Fitzgerald M."/>
            <person name="Haas B.J."/>
            <person name="Zeng Q."/>
            <person name="Young S."/>
            <person name="Adiconis X."/>
            <person name="Fan L."/>
            <person name="Levin J.Z."/>
            <person name="Mitchell T.K."/>
            <person name="Okubara P.A."/>
            <person name="Farman M.L."/>
            <person name="Kohn L.M."/>
            <person name="Birren B."/>
            <person name="Ma L.-J."/>
            <person name="Dean R.A."/>
        </authorList>
    </citation>
    <scope>NUCLEOTIDE SEQUENCE</scope>
    <source>
        <strain evidence="4">R3-111a-1</strain>
    </source>
</reference>
<feature type="transmembrane region" description="Helical" evidence="2">
    <location>
        <begin position="197"/>
        <end position="216"/>
    </location>
</feature>
<dbReference type="RefSeq" id="XP_009223452.1">
    <property type="nucleotide sequence ID" value="XM_009225188.1"/>
</dbReference>
<dbReference type="HOGENOM" id="CLU_479858_0_0_1"/>
<feature type="compositionally biased region" description="Polar residues" evidence="1">
    <location>
        <begin position="320"/>
        <end position="338"/>
    </location>
</feature>